<name>A0ABP8HVC9_9BACT</name>
<evidence type="ECO:0008006" key="4">
    <source>
        <dbReference type="Google" id="ProtNLM"/>
    </source>
</evidence>
<evidence type="ECO:0000313" key="2">
    <source>
        <dbReference type="EMBL" id="GAA4345152.1"/>
    </source>
</evidence>
<dbReference type="Proteomes" id="UP001501725">
    <property type="component" value="Unassembled WGS sequence"/>
</dbReference>
<dbReference type="InterPro" id="IPR011050">
    <property type="entry name" value="Pectin_lyase_fold/virulence"/>
</dbReference>
<keyword evidence="1" id="KW-0732">Signal</keyword>
<evidence type="ECO:0000256" key="1">
    <source>
        <dbReference type="SAM" id="SignalP"/>
    </source>
</evidence>
<sequence>MKSRILPLLLAAFLPALASARVLTLSNNPQNPGQYSTFADAQTAAVAGDTIYVHGSSISYNTINITKAITFIGPGHNPQKQAPLKAQFDHIGIGSSGIKVIGVLVNYFYTTANSLTNVTLSRNRIDYYLYFNNTGSHNNWIIEGNVFGYLTTGANFSVGHNSFWNFYFENNIFSGHLENNSSSSSAYNIYFNNCTFLNKSGGNAAHAVAWKNATYNNCIFYGKNPTPGSTGSGNTFNNCISYNATSNVFPGTGSGNLVNQDPLFTTYTGNGFVYTDNYTLQAGSPAKSYGLDGTDLGVHGGTYTWNQNGLPKIPYISEFTISNNQVSAGGSLNINFKSTIGQ</sequence>
<proteinExistence type="predicted"/>
<dbReference type="SUPFAM" id="SSF51126">
    <property type="entry name" value="Pectin lyase-like"/>
    <property type="match status" value="1"/>
</dbReference>
<dbReference type="EMBL" id="BAABGY010000022">
    <property type="protein sequence ID" value="GAA4345152.1"/>
    <property type="molecule type" value="Genomic_DNA"/>
</dbReference>
<organism evidence="2 3">
    <name type="scientific">Flaviaesturariibacter amylovorans</name>
    <dbReference type="NCBI Taxonomy" id="1084520"/>
    <lineage>
        <taxon>Bacteria</taxon>
        <taxon>Pseudomonadati</taxon>
        <taxon>Bacteroidota</taxon>
        <taxon>Chitinophagia</taxon>
        <taxon>Chitinophagales</taxon>
        <taxon>Chitinophagaceae</taxon>
        <taxon>Flaviaestuariibacter</taxon>
    </lineage>
</organism>
<comment type="caution">
    <text evidence="2">The sequence shown here is derived from an EMBL/GenBank/DDBJ whole genome shotgun (WGS) entry which is preliminary data.</text>
</comment>
<keyword evidence="3" id="KW-1185">Reference proteome</keyword>
<dbReference type="RefSeq" id="WP_345258511.1">
    <property type="nucleotide sequence ID" value="NZ_BAABGY010000022.1"/>
</dbReference>
<reference evidence="3" key="1">
    <citation type="journal article" date="2019" name="Int. J. Syst. Evol. Microbiol.">
        <title>The Global Catalogue of Microorganisms (GCM) 10K type strain sequencing project: providing services to taxonomists for standard genome sequencing and annotation.</title>
        <authorList>
            <consortium name="The Broad Institute Genomics Platform"/>
            <consortium name="The Broad Institute Genome Sequencing Center for Infectious Disease"/>
            <person name="Wu L."/>
            <person name="Ma J."/>
        </authorList>
    </citation>
    <scope>NUCLEOTIDE SEQUENCE [LARGE SCALE GENOMIC DNA]</scope>
    <source>
        <strain evidence="3">JCM 17919</strain>
    </source>
</reference>
<feature type="chain" id="PRO_5045708340" description="Right-handed parallel beta-helix repeat-containing protein" evidence="1">
    <location>
        <begin position="19"/>
        <end position="342"/>
    </location>
</feature>
<feature type="signal peptide" evidence="1">
    <location>
        <begin position="1"/>
        <end position="18"/>
    </location>
</feature>
<protein>
    <recommendedName>
        <fullName evidence="4">Right-handed parallel beta-helix repeat-containing protein</fullName>
    </recommendedName>
</protein>
<accession>A0ABP8HVC9</accession>
<evidence type="ECO:0000313" key="3">
    <source>
        <dbReference type="Proteomes" id="UP001501725"/>
    </source>
</evidence>
<gene>
    <name evidence="2" type="ORF">GCM10023184_47010</name>
</gene>